<proteinExistence type="predicted"/>
<dbReference type="SMART" id="SM01012">
    <property type="entry name" value="ANTAR"/>
    <property type="match status" value="1"/>
</dbReference>
<dbReference type="EMBL" id="DWYG01000134">
    <property type="protein sequence ID" value="HJB42412.1"/>
    <property type="molecule type" value="Genomic_DNA"/>
</dbReference>
<reference evidence="2" key="2">
    <citation type="submission" date="2021-04" db="EMBL/GenBank/DDBJ databases">
        <authorList>
            <person name="Gilroy R."/>
        </authorList>
    </citation>
    <scope>NUCLEOTIDE SEQUENCE</scope>
    <source>
        <strain evidence="2">ChiBcec8-13705</strain>
    </source>
</reference>
<dbReference type="GO" id="GO:0003723">
    <property type="term" value="F:RNA binding"/>
    <property type="evidence" value="ECO:0007669"/>
    <property type="project" value="InterPro"/>
</dbReference>
<name>A0A9D2M703_9FIRM</name>
<protein>
    <submittedName>
        <fullName evidence="2">ANTAR domain-containing protein</fullName>
    </submittedName>
</protein>
<dbReference type="InterPro" id="IPR005561">
    <property type="entry name" value="ANTAR"/>
</dbReference>
<dbReference type="Gene3D" id="3.40.50.2300">
    <property type="match status" value="1"/>
</dbReference>
<dbReference type="InterPro" id="IPR011006">
    <property type="entry name" value="CheY-like_superfamily"/>
</dbReference>
<organism evidence="2 3">
    <name type="scientific">Candidatus Gemmiger avicola</name>
    <dbReference type="NCBI Taxonomy" id="2838605"/>
    <lineage>
        <taxon>Bacteria</taxon>
        <taxon>Bacillati</taxon>
        <taxon>Bacillota</taxon>
        <taxon>Clostridia</taxon>
        <taxon>Eubacteriales</taxon>
        <taxon>Gemmiger</taxon>
    </lineage>
</organism>
<evidence type="ECO:0000313" key="2">
    <source>
        <dbReference type="EMBL" id="HJB42412.1"/>
    </source>
</evidence>
<dbReference type="SUPFAM" id="SSF52172">
    <property type="entry name" value="CheY-like"/>
    <property type="match status" value="1"/>
</dbReference>
<dbReference type="PROSITE" id="PS50921">
    <property type="entry name" value="ANTAR"/>
    <property type="match status" value="1"/>
</dbReference>
<dbReference type="Gene3D" id="1.10.10.10">
    <property type="entry name" value="Winged helix-like DNA-binding domain superfamily/Winged helix DNA-binding domain"/>
    <property type="match status" value="1"/>
</dbReference>
<dbReference type="AlphaFoldDB" id="A0A9D2M703"/>
<dbReference type="InterPro" id="IPR036388">
    <property type="entry name" value="WH-like_DNA-bd_sf"/>
</dbReference>
<dbReference type="Pfam" id="PF03861">
    <property type="entry name" value="ANTAR"/>
    <property type="match status" value="1"/>
</dbReference>
<reference evidence="2" key="1">
    <citation type="journal article" date="2021" name="PeerJ">
        <title>Extensive microbial diversity within the chicken gut microbiome revealed by metagenomics and culture.</title>
        <authorList>
            <person name="Gilroy R."/>
            <person name="Ravi A."/>
            <person name="Getino M."/>
            <person name="Pursley I."/>
            <person name="Horton D.L."/>
            <person name="Alikhan N.F."/>
            <person name="Baker D."/>
            <person name="Gharbi K."/>
            <person name="Hall N."/>
            <person name="Watson M."/>
            <person name="Adriaenssens E.M."/>
            <person name="Foster-Nyarko E."/>
            <person name="Jarju S."/>
            <person name="Secka A."/>
            <person name="Antonio M."/>
            <person name="Oren A."/>
            <person name="Chaudhuri R.R."/>
            <person name="La Ragione R."/>
            <person name="Hildebrand F."/>
            <person name="Pallen M.J."/>
        </authorList>
    </citation>
    <scope>NUCLEOTIDE SEQUENCE</scope>
    <source>
        <strain evidence="2">ChiBcec8-13705</strain>
    </source>
</reference>
<accession>A0A9D2M703</accession>
<comment type="caution">
    <text evidence="2">The sequence shown here is derived from an EMBL/GenBank/DDBJ whole genome shotgun (WGS) entry which is preliminary data.</text>
</comment>
<dbReference type="PIRSF" id="PIRSF036382">
    <property type="entry name" value="RR_antiterm"/>
    <property type="match status" value="1"/>
</dbReference>
<dbReference type="InterPro" id="IPR008327">
    <property type="entry name" value="Sig_transdc_resp-reg_antiterm"/>
</dbReference>
<evidence type="ECO:0000259" key="1">
    <source>
        <dbReference type="PROSITE" id="PS50921"/>
    </source>
</evidence>
<feature type="domain" description="ANTAR" evidence="1">
    <location>
        <begin position="123"/>
        <end position="184"/>
    </location>
</feature>
<evidence type="ECO:0000313" key="3">
    <source>
        <dbReference type="Proteomes" id="UP000886803"/>
    </source>
</evidence>
<dbReference type="Proteomes" id="UP000886803">
    <property type="component" value="Unassembled WGS sequence"/>
</dbReference>
<gene>
    <name evidence="2" type="ORF">H9945_07930</name>
</gene>
<sequence length="187" mass="20482">MALALIASAGNNANTYLAKHMAELGYARPLMVASGGEGRRRMDGKEFAVVVINTPLPDEFGHELALYALEKTHAGVVLLAKAGTAEHLAETLQTRGVLVLAKPFSAQQFRQAVQMAAGCFYRLDALRAENDRLADKLAQLRLVDRAKCFLIEHRGLTEAEAHRLIEKTAMDSRRSRGEVAQEILEQG</sequence>